<evidence type="ECO:0008006" key="3">
    <source>
        <dbReference type="Google" id="ProtNLM"/>
    </source>
</evidence>
<dbReference type="EMBL" id="RAPN01000001">
    <property type="protein sequence ID" value="RKD89841.1"/>
    <property type="molecule type" value="Genomic_DNA"/>
</dbReference>
<protein>
    <recommendedName>
        <fullName evidence="3">SAM-dependent methyltransferase</fullName>
    </recommendedName>
</protein>
<comment type="caution">
    <text evidence="1">The sequence shown here is derived from an EMBL/GenBank/DDBJ whole genome shotgun (WGS) entry which is preliminary data.</text>
</comment>
<proteinExistence type="predicted"/>
<organism evidence="1 2">
    <name type="scientific">Mangrovibacterium diazotrophicum</name>
    <dbReference type="NCBI Taxonomy" id="1261403"/>
    <lineage>
        <taxon>Bacteria</taxon>
        <taxon>Pseudomonadati</taxon>
        <taxon>Bacteroidota</taxon>
        <taxon>Bacteroidia</taxon>
        <taxon>Marinilabiliales</taxon>
        <taxon>Prolixibacteraceae</taxon>
        <taxon>Mangrovibacterium</taxon>
    </lineage>
</organism>
<dbReference type="Proteomes" id="UP000283387">
    <property type="component" value="Unassembled WGS sequence"/>
</dbReference>
<reference evidence="1 2" key="1">
    <citation type="submission" date="2018-09" db="EMBL/GenBank/DDBJ databases">
        <title>Genomic Encyclopedia of Archaeal and Bacterial Type Strains, Phase II (KMG-II): from individual species to whole genera.</title>
        <authorList>
            <person name="Goeker M."/>
        </authorList>
    </citation>
    <scope>NUCLEOTIDE SEQUENCE [LARGE SCALE GENOMIC DNA]</scope>
    <source>
        <strain evidence="1 2">DSM 27148</strain>
    </source>
</reference>
<keyword evidence="2" id="KW-1185">Reference proteome</keyword>
<name>A0A419W2Y6_9BACT</name>
<evidence type="ECO:0000313" key="1">
    <source>
        <dbReference type="EMBL" id="RKD89841.1"/>
    </source>
</evidence>
<dbReference type="OrthoDB" id="9787807at2"/>
<dbReference type="RefSeq" id="WP_120271289.1">
    <property type="nucleotide sequence ID" value="NZ_RAPN01000001.1"/>
</dbReference>
<evidence type="ECO:0000313" key="2">
    <source>
        <dbReference type="Proteomes" id="UP000283387"/>
    </source>
</evidence>
<accession>A0A419W2Y6</accession>
<sequence length="226" mass="26512">MPFELKQTVPWGRTLAEYKSLFSLTESDLDKRIISFGDGPASFNKEMTAQNKQVVSIDPIYRFSASDLRQRIAETKDVVLKQTRNNLDNFVWTKIRNIDELERTRLSAMNDFLEDFENGRKSGRYINHELPNQTVFEDQSFDLALSSHFLILYAQLGFEFHRASITEMLRVAREIRIFPILDLDAQKPALLHELIHHFEKDFLVHIEKVDYEFQKGGNEMLILKQK</sequence>
<gene>
    <name evidence="1" type="ORF">BC643_0174</name>
</gene>
<dbReference type="AlphaFoldDB" id="A0A419W2Y6"/>